<dbReference type="PIRSF" id="PIRSF000390">
    <property type="entry name" value="PLP_StrS"/>
    <property type="match status" value="1"/>
</dbReference>
<evidence type="ECO:0000313" key="4">
    <source>
        <dbReference type="Proteomes" id="UP001354971"/>
    </source>
</evidence>
<keyword evidence="3" id="KW-0808">Transferase</keyword>
<comment type="similarity">
    <text evidence="1 2">Belongs to the DegT/DnrJ/EryC1 family.</text>
</comment>
<dbReference type="Gene3D" id="3.90.1150.10">
    <property type="entry name" value="Aspartate Aminotransferase, domain 1"/>
    <property type="match status" value="1"/>
</dbReference>
<dbReference type="CDD" id="cd00616">
    <property type="entry name" value="AHBA_syn"/>
    <property type="match status" value="1"/>
</dbReference>
<dbReference type="SUPFAM" id="SSF53383">
    <property type="entry name" value="PLP-dependent transferases"/>
    <property type="match status" value="1"/>
</dbReference>
<dbReference type="InterPro" id="IPR015424">
    <property type="entry name" value="PyrdxlP-dep_Trfase"/>
</dbReference>
<dbReference type="RefSeq" id="WP_330198873.1">
    <property type="nucleotide sequence ID" value="NZ_JAZDRP010000004.1"/>
</dbReference>
<evidence type="ECO:0000313" key="3">
    <source>
        <dbReference type="EMBL" id="MEE2526210.1"/>
    </source>
</evidence>
<accession>A0ABU7LQM1</accession>
<dbReference type="EMBL" id="JAZDRP010000004">
    <property type="protein sequence ID" value="MEE2526210.1"/>
    <property type="molecule type" value="Genomic_DNA"/>
</dbReference>
<dbReference type="Gene3D" id="3.40.640.10">
    <property type="entry name" value="Type I PLP-dependent aspartate aminotransferase-like (Major domain)"/>
    <property type="match status" value="1"/>
</dbReference>
<dbReference type="GO" id="GO:0008483">
    <property type="term" value="F:transaminase activity"/>
    <property type="evidence" value="ECO:0007669"/>
    <property type="project" value="UniProtKB-KW"/>
</dbReference>
<name>A0ABU7LQM1_9PROT</name>
<dbReference type="Pfam" id="PF01041">
    <property type="entry name" value="DegT_DnrJ_EryC1"/>
    <property type="match status" value="1"/>
</dbReference>
<keyword evidence="3" id="KW-0032">Aminotransferase</keyword>
<evidence type="ECO:0000256" key="1">
    <source>
        <dbReference type="ARBA" id="ARBA00037999"/>
    </source>
</evidence>
<dbReference type="PANTHER" id="PTHR30244">
    <property type="entry name" value="TRANSAMINASE"/>
    <property type="match status" value="1"/>
</dbReference>
<keyword evidence="4" id="KW-1185">Reference proteome</keyword>
<comment type="caution">
    <text evidence="3">The sequence shown here is derived from an EMBL/GenBank/DDBJ whole genome shotgun (WGS) entry which is preliminary data.</text>
</comment>
<dbReference type="InterPro" id="IPR015422">
    <property type="entry name" value="PyrdxlP-dep_Trfase_small"/>
</dbReference>
<dbReference type="EC" id="2.6.1.92" evidence="3"/>
<dbReference type="InterPro" id="IPR020026">
    <property type="entry name" value="PseC"/>
</dbReference>
<dbReference type="InterPro" id="IPR000653">
    <property type="entry name" value="DegT/StrS_aminotransferase"/>
</dbReference>
<dbReference type="InterPro" id="IPR015421">
    <property type="entry name" value="PyrdxlP-dep_Trfase_major"/>
</dbReference>
<sequence length="388" mass="42131">MSQRFLPYGRQLIDEADIEAVTRVLKSDFLTTGPEIEAFERDFAKVTGAAEAVACSNGTTALHLPLAGLGVGEGDRCIVPTITFMATANAVRYCGGKVVFADVDPDTGLMTRNTLADAMARASGPVKAILPVHLGGQSCDMAAIADLARESGAVIVEDSCHAIGTERAGGKVGDGKFADAAAFSFHPVKTIAAGEGGAVTTNDPELAETMRRLRSHGITRNRQEFIGNPGEPWRQEFHDLGWNYRLPDINAALVRSQLSKLEVFAARRRELAAIYDKGFARFDDHVRPIARMPEQNPCWHLYVLRIDFEALGTSRIEVMNGLRERGVGTQVHYIPVHTQKIYDDPGAYPGAAEYYRTCLSIPLFVGMSDEDAHFVVRAIGDVLGLKAL</sequence>
<organism evidence="3 4">
    <name type="scientific">Hyphobacterium lacteum</name>
    <dbReference type="NCBI Taxonomy" id="3116575"/>
    <lineage>
        <taxon>Bacteria</taxon>
        <taxon>Pseudomonadati</taxon>
        <taxon>Pseudomonadota</taxon>
        <taxon>Alphaproteobacteria</taxon>
        <taxon>Maricaulales</taxon>
        <taxon>Maricaulaceae</taxon>
        <taxon>Hyphobacterium</taxon>
    </lineage>
</organism>
<gene>
    <name evidence="3" type="primary">pseC</name>
    <name evidence="3" type="ORF">V0U79_07510</name>
</gene>
<dbReference type="PANTHER" id="PTHR30244:SF34">
    <property type="entry name" value="DTDP-4-AMINO-4,6-DIDEOXYGALACTOSE TRANSAMINASE"/>
    <property type="match status" value="1"/>
</dbReference>
<protein>
    <submittedName>
        <fullName evidence="3">UDP-4-amino-4, 6-dideoxy-N-acetyl-beta-L-altrosamine transaminase</fullName>
        <ecNumber evidence="3">2.6.1.92</ecNumber>
    </submittedName>
</protein>
<proteinExistence type="inferred from homology"/>
<evidence type="ECO:0000256" key="2">
    <source>
        <dbReference type="RuleBase" id="RU004508"/>
    </source>
</evidence>
<reference evidence="3 4" key="1">
    <citation type="submission" date="2024-01" db="EMBL/GenBank/DDBJ databases">
        <title>Hyphobacterium bacterium isolated from marine sediment.</title>
        <authorList>
            <person name="Zhao S."/>
        </authorList>
    </citation>
    <scope>NUCLEOTIDE SEQUENCE [LARGE SCALE GENOMIC DNA]</scope>
    <source>
        <strain evidence="4">HN65</strain>
    </source>
</reference>
<keyword evidence="2" id="KW-0663">Pyridoxal phosphate</keyword>
<dbReference type="Proteomes" id="UP001354971">
    <property type="component" value="Unassembled WGS sequence"/>
</dbReference>
<dbReference type="NCBIfam" id="TIGR03588">
    <property type="entry name" value="PseC"/>
    <property type="match status" value="1"/>
</dbReference>